<dbReference type="GO" id="GO:0016616">
    <property type="term" value="F:oxidoreductase activity, acting on the CH-OH group of donors, NAD or NADP as acceptor"/>
    <property type="evidence" value="ECO:0007669"/>
    <property type="project" value="UniProtKB-ARBA"/>
</dbReference>
<dbReference type="HOGENOM" id="CLU_010194_1_3_5"/>
<evidence type="ECO:0000256" key="2">
    <source>
        <dbReference type="ARBA" id="ARBA00023002"/>
    </source>
</evidence>
<feature type="domain" description="Ketoreductase" evidence="3">
    <location>
        <begin position="18"/>
        <end position="211"/>
    </location>
</feature>
<dbReference type="eggNOG" id="COG1028">
    <property type="taxonomic scope" value="Bacteria"/>
</dbReference>
<dbReference type="PANTHER" id="PTHR42760">
    <property type="entry name" value="SHORT-CHAIN DEHYDROGENASES/REDUCTASES FAMILY MEMBER"/>
    <property type="match status" value="1"/>
</dbReference>
<keyword evidence="2" id="KW-0560">Oxidoreductase</keyword>
<gene>
    <name evidence="4" type="ORF">R2601_01050</name>
</gene>
<dbReference type="PANTHER" id="PTHR42760:SF40">
    <property type="entry name" value="3-OXOACYL-[ACYL-CARRIER-PROTEIN] REDUCTASE, CHLOROPLASTIC"/>
    <property type="match status" value="1"/>
</dbReference>
<dbReference type="InterPro" id="IPR002347">
    <property type="entry name" value="SDR_fam"/>
</dbReference>
<dbReference type="InterPro" id="IPR057326">
    <property type="entry name" value="KR_dom"/>
</dbReference>
<dbReference type="Pfam" id="PF13561">
    <property type="entry name" value="adh_short_C2"/>
    <property type="match status" value="1"/>
</dbReference>
<proteinExistence type="inferred from homology"/>
<dbReference type="Proteomes" id="UP000006230">
    <property type="component" value="Unassembled WGS sequence"/>
</dbReference>
<name>Q0FUU8_SALBH</name>
<dbReference type="SMART" id="SM00822">
    <property type="entry name" value="PKS_KR"/>
    <property type="match status" value="1"/>
</dbReference>
<dbReference type="AlphaFoldDB" id="Q0FUU8"/>
<evidence type="ECO:0000313" key="4">
    <source>
        <dbReference type="EMBL" id="EAU47983.1"/>
    </source>
</evidence>
<evidence type="ECO:0000259" key="3">
    <source>
        <dbReference type="SMART" id="SM00822"/>
    </source>
</evidence>
<dbReference type="GO" id="GO:0030497">
    <property type="term" value="P:fatty acid elongation"/>
    <property type="evidence" value="ECO:0007669"/>
    <property type="project" value="TreeGrafter"/>
</dbReference>
<keyword evidence="5" id="KW-1185">Reference proteome</keyword>
<comment type="caution">
    <text evidence="4">The sequence shown here is derived from an EMBL/GenBank/DDBJ whole genome shotgun (WGS) entry which is preliminary data.</text>
</comment>
<dbReference type="InterPro" id="IPR036291">
    <property type="entry name" value="NAD(P)-bd_dom_sf"/>
</dbReference>
<evidence type="ECO:0000313" key="5">
    <source>
        <dbReference type="Proteomes" id="UP000006230"/>
    </source>
</evidence>
<dbReference type="SUPFAM" id="SSF51735">
    <property type="entry name" value="NAD(P)-binding Rossmann-fold domains"/>
    <property type="match status" value="1"/>
</dbReference>
<organism evidence="4 5">
    <name type="scientific">Salipiger bermudensis (strain DSM 26914 / JCM 13377 / KCTC 12554 / HTCC2601)</name>
    <name type="common">Pelagibaca bermudensis</name>
    <dbReference type="NCBI Taxonomy" id="314265"/>
    <lineage>
        <taxon>Bacteria</taxon>
        <taxon>Pseudomonadati</taxon>
        <taxon>Pseudomonadota</taxon>
        <taxon>Alphaproteobacteria</taxon>
        <taxon>Rhodobacterales</taxon>
        <taxon>Roseobacteraceae</taxon>
        <taxon>Salipiger</taxon>
    </lineage>
</organism>
<accession>Q0FUU8</accession>
<comment type="similarity">
    <text evidence="1">Belongs to the short-chain dehydrogenases/reductases (SDR) family.</text>
</comment>
<dbReference type="EMBL" id="AATQ01000003">
    <property type="protein sequence ID" value="EAU47983.1"/>
    <property type="molecule type" value="Genomic_DNA"/>
</dbReference>
<dbReference type="STRING" id="314265.R2601_01050"/>
<dbReference type="RefSeq" id="WP_007803744.1">
    <property type="nucleotide sequence ID" value="NZ_DS022279.1"/>
</dbReference>
<protein>
    <submittedName>
        <fullName evidence="4">3-oxoacyl-(Acyl-carrier-protein) reductase</fullName>
    </submittedName>
</protein>
<dbReference type="Gene3D" id="3.40.50.720">
    <property type="entry name" value="NAD(P)-binding Rossmann-like Domain"/>
    <property type="match status" value="1"/>
</dbReference>
<dbReference type="FunFam" id="3.40.50.720:FF:000173">
    <property type="entry name" value="3-oxoacyl-[acyl-carrier protein] reductase"/>
    <property type="match status" value="1"/>
</dbReference>
<evidence type="ECO:0000256" key="1">
    <source>
        <dbReference type="ARBA" id="ARBA00006484"/>
    </source>
</evidence>
<sequence>MATDATVAGGTPPRGTRPVAIVTGAARSLGLDISKRLHAEGWAVALLDRDGDTASAEAKALDPSGESAIGLSLDVLEAEAVAPAFARVAETLGPPEALVNNAGVYPDHALLDMDVSDWDAVIGINLRGTFLCTQAFGRMRRDADLAGGAIVNFASAAAYSARVGVSHYSASKAGIVMFTKSCAQELAPLGLRVNAVAPGLIEVRDDQISDEYRAAYLSMIPRGRTGRAPDISGVVSFLLGPDADYVNGECIAIDGGFLAGRALTRAGTPVS</sequence>
<reference evidence="4 5" key="1">
    <citation type="journal article" date="2010" name="J. Bacteriol.">
        <title>Genome sequences of Pelagibaca bermudensis HTCC2601T and Maritimibacter alkaliphilus HTCC2654T, the type strains of two marine Roseobacter genera.</title>
        <authorList>
            <person name="Thrash J.C."/>
            <person name="Cho J.C."/>
            <person name="Ferriera S."/>
            <person name="Johnson J."/>
            <person name="Vergin K.L."/>
            <person name="Giovannoni S.J."/>
        </authorList>
    </citation>
    <scope>NUCLEOTIDE SEQUENCE [LARGE SCALE GENOMIC DNA]</scope>
    <source>
        <strain evidence="5">DSM 26914 / JCM 13377 / KCTC 12554 / HTCC2601</strain>
    </source>
</reference>
<dbReference type="PRINTS" id="PR00081">
    <property type="entry name" value="GDHRDH"/>
</dbReference>
<dbReference type="PRINTS" id="PR00080">
    <property type="entry name" value="SDRFAMILY"/>
</dbReference>